<sequence>MVKQAEAAQNAQLCVQAGGGVKKADPHTAFAGGASQATNLEEDSYEADLRKAREARLAQLKEQQAWRQQGHGSLRELQDEAEFVRIIGPHDRVVVLLDDGREAAAEDVKRALDRLAKSHLEAQFCRLPVERAYFLTTMVQLEGLPAVFILRDGQVTRHLPPSRLFEFASASSPLFPGHLARLLHRTGALLSAEGASDSEGERSGEEDGEDREKPRGALGAWRRA</sequence>
<dbReference type="Gene3D" id="3.40.30.10">
    <property type="entry name" value="Glutaredoxin"/>
    <property type="match status" value="1"/>
</dbReference>
<dbReference type="SUPFAM" id="SSF52833">
    <property type="entry name" value="Thioredoxin-like"/>
    <property type="match status" value="1"/>
</dbReference>
<gene>
    <name evidence="2" type="ORF">BRAN1462_LOCUS5361</name>
</gene>
<protein>
    <recommendedName>
        <fullName evidence="3">Phosducin thioredoxin-like domain-containing protein</fullName>
    </recommendedName>
</protein>
<dbReference type="EMBL" id="HBGW01008295">
    <property type="protein sequence ID" value="CAD9505009.1"/>
    <property type="molecule type" value="Transcribed_RNA"/>
</dbReference>
<reference evidence="2" key="1">
    <citation type="submission" date="2021-01" db="EMBL/GenBank/DDBJ databases">
        <authorList>
            <person name="Corre E."/>
            <person name="Pelletier E."/>
            <person name="Niang G."/>
            <person name="Scheremetjew M."/>
            <person name="Finn R."/>
            <person name="Kale V."/>
            <person name="Holt S."/>
            <person name="Cochrane G."/>
            <person name="Meng A."/>
            <person name="Brown T."/>
            <person name="Cohen L."/>
        </authorList>
    </citation>
    <scope>NUCLEOTIDE SEQUENCE</scope>
    <source>
        <strain evidence="2">RCC3387</strain>
    </source>
</reference>
<dbReference type="AlphaFoldDB" id="A0A7S2MVH3"/>
<organism evidence="2">
    <name type="scientific">Zooxanthella nutricula</name>
    <dbReference type="NCBI Taxonomy" id="1333877"/>
    <lineage>
        <taxon>Eukaryota</taxon>
        <taxon>Sar</taxon>
        <taxon>Alveolata</taxon>
        <taxon>Dinophyceae</taxon>
        <taxon>Peridiniales</taxon>
        <taxon>Peridiniales incertae sedis</taxon>
        <taxon>Zooxanthella</taxon>
    </lineage>
</organism>
<feature type="region of interest" description="Disordered" evidence="1">
    <location>
        <begin position="191"/>
        <end position="224"/>
    </location>
</feature>
<evidence type="ECO:0000256" key="1">
    <source>
        <dbReference type="SAM" id="MobiDB-lite"/>
    </source>
</evidence>
<dbReference type="InterPro" id="IPR036249">
    <property type="entry name" value="Thioredoxin-like_sf"/>
</dbReference>
<evidence type="ECO:0000313" key="2">
    <source>
        <dbReference type="EMBL" id="CAD9505009.1"/>
    </source>
</evidence>
<accession>A0A7S2MVH3</accession>
<name>A0A7S2MVH3_9DINO</name>
<proteinExistence type="predicted"/>
<evidence type="ECO:0008006" key="3">
    <source>
        <dbReference type="Google" id="ProtNLM"/>
    </source>
</evidence>
<feature type="compositionally biased region" description="Basic and acidic residues" evidence="1">
    <location>
        <begin position="199"/>
        <end position="215"/>
    </location>
</feature>
<dbReference type="PANTHER" id="PTHR21148">
    <property type="entry name" value="THIOREDOXIN DOMAIN-CONTAINING PROTEIN 9"/>
    <property type="match status" value="1"/>
</dbReference>